<protein>
    <recommendedName>
        <fullName evidence="3">HMA domain-containing protein</fullName>
    </recommendedName>
</protein>
<evidence type="ECO:0008006" key="3">
    <source>
        <dbReference type="Google" id="ProtNLM"/>
    </source>
</evidence>
<evidence type="ECO:0000313" key="2">
    <source>
        <dbReference type="Proteomes" id="UP000663881"/>
    </source>
</evidence>
<comment type="caution">
    <text evidence="1">The sequence shown here is derived from an EMBL/GenBank/DDBJ whole genome shotgun (WGS) entry which is preliminary data.</text>
</comment>
<organism evidence="1 2">
    <name type="scientific">Adineta steineri</name>
    <dbReference type="NCBI Taxonomy" id="433720"/>
    <lineage>
        <taxon>Eukaryota</taxon>
        <taxon>Metazoa</taxon>
        <taxon>Spiralia</taxon>
        <taxon>Gnathifera</taxon>
        <taxon>Rotifera</taxon>
        <taxon>Eurotatoria</taxon>
        <taxon>Bdelloidea</taxon>
        <taxon>Adinetida</taxon>
        <taxon>Adinetidae</taxon>
        <taxon>Adineta</taxon>
    </lineage>
</organism>
<proteinExistence type="predicted"/>
<dbReference type="Proteomes" id="UP000663881">
    <property type="component" value="Unassembled WGS sequence"/>
</dbReference>
<evidence type="ECO:0000313" key="1">
    <source>
        <dbReference type="EMBL" id="CAF4391561.1"/>
    </source>
</evidence>
<reference evidence="1" key="1">
    <citation type="submission" date="2021-02" db="EMBL/GenBank/DDBJ databases">
        <authorList>
            <person name="Nowell W R."/>
        </authorList>
    </citation>
    <scope>NUCLEOTIDE SEQUENCE</scope>
</reference>
<dbReference type="AlphaFoldDB" id="A0A820NHB1"/>
<sequence length="77" mass="8499">MTETSPSVSTKLEFLVDLNRQEQVDQLGKILGNQKGIENVNIDLSSKRLVLDTTLQSTKVQQLIEQSLDTNAVLLGT</sequence>
<dbReference type="EMBL" id="CAJOAY010026561">
    <property type="protein sequence ID" value="CAF4391561.1"/>
    <property type="molecule type" value="Genomic_DNA"/>
</dbReference>
<accession>A0A820NHB1</accession>
<gene>
    <name evidence="1" type="ORF">OKA104_LOCUS50905</name>
</gene>
<feature type="non-terminal residue" evidence="1">
    <location>
        <position position="1"/>
    </location>
</feature>
<name>A0A820NHB1_9BILA</name>